<keyword evidence="1" id="KW-0472">Membrane</keyword>
<proteinExistence type="predicted"/>
<name>A0A822MUW9_9VIBR</name>
<dbReference type="EMBL" id="CCJV01000083">
    <property type="protein sequence ID" value="CDT31098.1"/>
    <property type="molecule type" value="Genomic_DNA"/>
</dbReference>
<sequence length="181" mass="20143">MSERVRVSKIMCSIAFEHAESAKILLASGNYTSASGLVRLQYEAFVRAMWLLYSASDVAVSKLMCELTSESAHKANKLPMLSEMLIKLEGKAPQEALDMLIEFKEYSWKPLSSFVHGGIHAVNRHNKGYPIRFLEQMLIISNGVSIMSGMLLIILHGGGEHIGKIPPIQRRFADCLPKPKV</sequence>
<dbReference type="RefSeq" id="WP_230853854.1">
    <property type="nucleotide sequence ID" value="NZ_CAWQCV010000073.1"/>
</dbReference>
<dbReference type="InterPro" id="IPR054257">
    <property type="entry name" value="DUF6988"/>
</dbReference>
<reference evidence="3" key="1">
    <citation type="submission" date="2014-06" db="EMBL/GenBank/DDBJ databases">
        <authorList>
            <person name="Le Roux Frederique"/>
        </authorList>
    </citation>
    <scope>NUCLEOTIDE SEQUENCE [LARGE SCALE GENOMIC DNA]</scope>
    <source>
        <strain evidence="3">J5-5</strain>
    </source>
</reference>
<keyword evidence="1" id="KW-0812">Transmembrane</keyword>
<organism evidence="2 3">
    <name type="scientific">Vibrio crassostreae</name>
    <dbReference type="NCBI Taxonomy" id="246167"/>
    <lineage>
        <taxon>Bacteria</taxon>
        <taxon>Pseudomonadati</taxon>
        <taxon>Pseudomonadota</taxon>
        <taxon>Gammaproteobacteria</taxon>
        <taxon>Vibrionales</taxon>
        <taxon>Vibrionaceae</taxon>
        <taxon>Vibrio</taxon>
    </lineage>
</organism>
<accession>A0A822MUW9</accession>
<keyword evidence="1" id="KW-1133">Transmembrane helix</keyword>
<feature type="transmembrane region" description="Helical" evidence="1">
    <location>
        <begin position="137"/>
        <end position="157"/>
    </location>
</feature>
<dbReference type="AlphaFoldDB" id="A0A822MUW9"/>
<dbReference type="Pfam" id="PF22491">
    <property type="entry name" value="DUF6988"/>
    <property type="match status" value="1"/>
</dbReference>
<comment type="caution">
    <text evidence="2">The sequence shown here is derived from an EMBL/GenBank/DDBJ whole genome shotgun (WGS) entry which is preliminary data.</text>
</comment>
<gene>
    <name evidence="2" type="ORF">VCR5J5_240184</name>
</gene>
<evidence type="ECO:0000313" key="2">
    <source>
        <dbReference type="EMBL" id="CDT31098.1"/>
    </source>
</evidence>
<dbReference type="Proteomes" id="UP000049495">
    <property type="component" value="Unassembled WGS sequence"/>
</dbReference>
<protein>
    <submittedName>
        <fullName evidence="2">Uncharacterized protein</fullName>
    </submittedName>
</protein>
<evidence type="ECO:0000313" key="3">
    <source>
        <dbReference type="Proteomes" id="UP000049495"/>
    </source>
</evidence>
<evidence type="ECO:0000256" key="1">
    <source>
        <dbReference type="SAM" id="Phobius"/>
    </source>
</evidence>